<evidence type="ECO:0000313" key="3">
    <source>
        <dbReference type="Proteomes" id="UP000239576"/>
    </source>
</evidence>
<gene>
    <name evidence="2" type="ORF">C7B82_04400</name>
</gene>
<dbReference type="EMBL" id="PVWK01000017">
    <property type="protein sequence ID" value="PSB33727.1"/>
    <property type="molecule type" value="Genomic_DNA"/>
</dbReference>
<dbReference type="RefSeq" id="WP_106255090.1">
    <property type="nucleotide sequence ID" value="NZ_CAWNSW010000080.1"/>
</dbReference>
<name>A0A2T1ELV0_9CYAN</name>
<comment type="caution">
    <text evidence="2">The sequence shown here is derived from an EMBL/GenBank/DDBJ whole genome shotgun (WGS) entry which is preliminary data.</text>
</comment>
<dbReference type="InterPro" id="IPR024983">
    <property type="entry name" value="CHAT_dom"/>
</dbReference>
<reference evidence="2 3" key="2">
    <citation type="submission" date="2018-03" db="EMBL/GenBank/DDBJ databases">
        <title>The ancient ancestry and fast evolution of plastids.</title>
        <authorList>
            <person name="Moore K.R."/>
            <person name="Magnabosco C."/>
            <person name="Momper L."/>
            <person name="Gold D.A."/>
            <person name="Bosak T."/>
            <person name="Fournier G.P."/>
        </authorList>
    </citation>
    <scope>NUCLEOTIDE SEQUENCE [LARGE SCALE GENOMIC DNA]</scope>
    <source>
        <strain evidence="2 3">ULC18</strain>
    </source>
</reference>
<dbReference type="PANTHER" id="PTHR22916">
    <property type="entry name" value="GLYCOSYLTRANSFERASE"/>
    <property type="match status" value="1"/>
</dbReference>
<dbReference type="InterPro" id="IPR029044">
    <property type="entry name" value="Nucleotide-diphossugar_trans"/>
</dbReference>
<feature type="domain" description="Filamentous haemagglutinin FhaB/tRNA nuclease CdiA-like TPS" evidence="1">
    <location>
        <begin position="291"/>
        <end position="403"/>
    </location>
</feature>
<accession>A0A2T1ELV0</accession>
<dbReference type="SMART" id="SM00912">
    <property type="entry name" value="Haemagg_act"/>
    <property type="match status" value="1"/>
</dbReference>
<dbReference type="Pfam" id="PF12770">
    <property type="entry name" value="CHAT"/>
    <property type="match status" value="1"/>
</dbReference>
<dbReference type="NCBIfam" id="TIGR01901">
    <property type="entry name" value="adhes_NPXG"/>
    <property type="match status" value="1"/>
</dbReference>
<dbReference type="InterPro" id="IPR008638">
    <property type="entry name" value="FhaB/CdiA-like_TPS"/>
</dbReference>
<dbReference type="Pfam" id="PF05860">
    <property type="entry name" value="TPS"/>
    <property type="match status" value="1"/>
</dbReference>
<evidence type="ECO:0000313" key="2">
    <source>
        <dbReference type="EMBL" id="PSB33727.1"/>
    </source>
</evidence>
<dbReference type="Gene3D" id="2.160.20.10">
    <property type="entry name" value="Single-stranded right-handed beta-helix, Pectin lyase-like"/>
    <property type="match status" value="1"/>
</dbReference>
<dbReference type="InterPro" id="IPR001173">
    <property type="entry name" value="Glyco_trans_2-like"/>
</dbReference>
<dbReference type="OrthoDB" id="446317at2"/>
<dbReference type="SUPFAM" id="SSF51126">
    <property type="entry name" value="Pectin lyase-like"/>
    <property type="match status" value="1"/>
</dbReference>
<dbReference type="Gene3D" id="3.90.550.10">
    <property type="entry name" value="Spore Coat Polysaccharide Biosynthesis Protein SpsA, Chain A"/>
    <property type="match status" value="1"/>
</dbReference>
<dbReference type="GO" id="GO:0016758">
    <property type="term" value="F:hexosyltransferase activity"/>
    <property type="evidence" value="ECO:0007669"/>
    <property type="project" value="UniProtKB-ARBA"/>
</dbReference>
<proteinExistence type="predicted"/>
<dbReference type="InterPro" id="IPR012334">
    <property type="entry name" value="Pectin_lyas_fold"/>
</dbReference>
<dbReference type="PANTHER" id="PTHR22916:SF3">
    <property type="entry name" value="UDP-GLCNAC:BETAGAL BETA-1,3-N-ACETYLGLUCOSAMINYLTRANSFERASE-LIKE PROTEIN 1"/>
    <property type="match status" value="1"/>
</dbReference>
<evidence type="ECO:0000259" key="1">
    <source>
        <dbReference type="SMART" id="SM00912"/>
    </source>
</evidence>
<sequence length="1569" mass="164455">MSPLISLVMTTYNRERYLGAAIESVLQQTFTDFELLVWDDGSDDRSVAIADSYAQRDRRVRVVTAAHRGRVAALQAAIAHTTGTYLGWVDSDDLLAPTALEQTLLAFQEHPQAGMVYTDYLDIDEQSVVMRYGERCRIPYSKEGLLLDFMTFHFRLMRRSVFEQVGGISRALDYVEDYDLCLRLSEVTEIRRVRQPLYYYRNHADSASQGWRLEQVLRARAAVTQALKRRGLADQLAVDVRFPDGRFFLRRKAAPTPVKAPLAAKVGSLLASLPLLGIMATAPARAQSVTASPDGTNTSVTLNGNRYDISGGTQAGSNLFQSFQRFGLSANETANFLANPQVQNILGRVVGGETSLINGRLQVTGSNTNLFLLNPAGLVFGANASLNVPGSFTATTANGIGFGSGWFNASGTNDYTTLIGSPGAFAFTMAQPGGIANFGNLAVPSGQTLALLGGTIVSTGTLAAPGGQLIAAAVPGQSLVKLSQPGSLLSLEIQPIALSQPTTLPNAWSLPIASLPQLLTGGNFGNATGVSVNSDGTVALTGSATAIVTGDVVVRTATAQTATLAANRNLTLVESQLQTTGDLNLLARETVFIRDSVANPFTAKAGGMLTIQGDRGIDILALNHLQTAPFQSGGDLSLISDGVISGDSHFGSKGNFSILTRSGQPGNLISLYDPIVTSSGDVTFGNYTGAALKVEAGGSITGGNITITGPDTPINIPATDPDFTVLTTERALILRAGISVAAANIPQTQGGTTFSSPGTTASPASITVGNLTTSGAGFDNGGSVILAAPGNITTGTINASSTGTSFASLSGGDISLTAGGSITTNDINSFYTGGNGYGAQGGAVTLQAGSSILTGTINASAISNATFAIGTPTYQGGAVTLTAGSAPGSNITFTRIDTRGIETLLNATGAGGDVTVTATGLVQGTQAGTTIDTQGTNTGGTVAIQHDGGPNNLPFVVGSASTNGTAGAINRGGGNVIASGSFPVQANTITVVPATGIALTAVNTPPTLSATTSLSGAIKNTPFVISYAAIAPTITDVNQDVTTLTIASIAPGATLTLNGNPVVPGSVTLAPGDVLVYTPPTDATGLLNAFTLRASDGVSTSNPVQVQVQVAVKVNIPDLCALTSCSKTDLKPNVTPLQTFKLAPDTPEDRFTRTFESYLGLEDTRPKSREEPRDIAQRIEKDTGAKPAFIYISFVPASLGVTQQPDQAKQLQTDDVAKSDATDQLELVVITAKGDAIRKRLPEATRSKVIALAQQFRNEISDPRKTRAVTYMGMSRQLYQWLIAPIAPDLQTRGIDNLVFLMDTGLRSLPVAALNDGQGFLIEKYSLGVMPSLSLTDTRYRNIRDVKVLGLGISESTQDQPPLPAVPVEVSILVNQLWSGRLAFNNNVTLENLKAFRKEQPFGIIHMATHADFYPGANSNSYIQLWNDKLRLDQVRQLGWNEPQIELLVLSACATALGDREAELGFGGLAVQTGVKTAVASLWYVSDAATTALMTGFYKDLRTARIKAEALRKAQLDMAKGRVFLENGRLQGIEAGEGIPLPPASLAVRDRQLTHPYYWAAFTMIGNPW</sequence>
<dbReference type="InterPro" id="IPR011050">
    <property type="entry name" value="Pectin_lyase_fold/virulence"/>
</dbReference>
<protein>
    <submittedName>
        <fullName evidence="2">Filamentous hemagglutinin</fullName>
    </submittedName>
</protein>
<dbReference type="Proteomes" id="UP000239576">
    <property type="component" value="Unassembled WGS sequence"/>
</dbReference>
<dbReference type="Pfam" id="PF00535">
    <property type="entry name" value="Glycos_transf_2"/>
    <property type="match status" value="1"/>
</dbReference>
<keyword evidence="3" id="KW-1185">Reference proteome</keyword>
<organism evidence="2 3">
    <name type="scientific">Stenomitos frigidus ULC18</name>
    <dbReference type="NCBI Taxonomy" id="2107698"/>
    <lineage>
        <taxon>Bacteria</taxon>
        <taxon>Bacillati</taxon>
        <taxon>Cyanobacteriota</taxon>
        <taxon>Cyanophyceae</taxon>
        <taxon>Leptolyngbyales</taxon>
        <taxon>Leptolyngbyaceae</taxon>
        <taxon>Stenomitos</taxon>
    </lineage>
</organism>
<dbReference type="SUPFAM" id="SSF53448">
    <property type="entry name" value="Nucleotide-diphospho-sugar transferases"/>
    <property type="match status" value="1"/>
</dbReference>
<reference evidence="3" key="1">
    <citation type="submission" date="2018-02" db="EMBL/GenBank/DDBJ databases">
        <authorList>
            <person name="Moore K."/>
            <person name="Momper L."/>
        </authorList>
    </citation>
    <scope>NUCLEOTIDE SEQUENCE [LARGE SCALE GENOMIC DNA]</scope>
    <source>
        <strain evidence="3">ULC18</strain>
    </source>
</reference>